<dbReference type="InterPro" id="IPR008978">
    <property type="entry name" value="HSP20-like_chaperone"/>
</dbReference>
<dbReference type="Proteomes" id="UP001596201">
    <property type="component" value="Unassembled WGS sequence"/>
</dbReference>
<evidence type="ECO:0000313" key="6">
    <source>
        <dbReference type="Proteomes" id="UP001596201"/>
    </source>
</evidence>
<sequence length="146" mass="16782">MMRRSTPFEELDAMMERMSRQFDEMGRRFDESGMIRTHEVAVDVTDEDEQIRVVADLPGFEKEDIDLAVANGVLTIRGNREMESEEGDGEYLRRERRSQSMKRSISLPEEIDEAGARASYSNGVLTVTLPKLSPDYTDESRRIDID</sequence>
<proteinExistence type="inferred from homology"/>
<reference evidence="5 6" key="1">
    <citation type="journal article" date="2019" name="Int. J. Syst. Evol. Microbiol.">
        <title>The Global Catalogue of Microorganisms (GCM) 10K type strain sequencing project: providing services to taxonomists for standard genome sequencing and annotation.</title>
        <authorList>
            <consortium name="The Broad Institute Genomics Platform"/>
            <consortium name="The Broad Institute Genome Sequencing Center for Infectious Disease"/>
            <person name="Wu L."/>
            <person name="Ma J."/>
        </authorList>
    </citation>
    <scope>NUCLEOTIDE SEQUENCE [LARGE SCALE GENOMIC DNA]</scope>
    <source>
        <strain evidence="5 6">CGMCC 1.12237</strain>
    </source>
</reference>
<dbReference type="InterPro" id="IPR002068">
    <property type="entry name" value="A-crystallin/Hsp20_dom"/>
</dbReference>
<evidence type="ECO:0000256" key="3">
    <source>
        <dbReference type="SAM" id="MobiDB-lite"/>
    </source>
</evidence>
<dbReference type="EMBL" id="JBHSKX010000002">
    <property type="protein sequence ID" value="MFC5367824.1"/>
    <property type="molecule type" value="Genomic_DNA"/>
</dbReference>
<gene>
    <name evidence="5" type="ORF">ACFPJ5_12865</name>
</gene>
<dbReference type="Pfam" id="PF00011">
    <property type="entry name" value="HSP20"/>
    <property type="match status" value="1"/>
</dbReference>
<dbReference type="AlphaFoldDB" id="A0ABD5RCU7"/>
<organism evidence="5 6">
    <name type="scientific">Salinirubrum litoreum</name>
    <dbReference type="NCBI Taxonomy" id="1126234"/>
    <lineage>
        <taxon>Archaea</taxon>
        <taxon>Methanobacteriati</taxon>
        <taxon>Methanobacteriota</taxon>
        <taxon>Stenosarchaea group</taxon>
        <taxon>Halobacteria</taxon>
        <taxon>Halobacteriales</taxon>
        <taxon>Haloferacaceae</taxon>
        <taxon>Salinirubrum</taxon>
    </lineage>
</organism>
<evidence type="ECO:0000256" key="1">
    <source>
        <dbReference type="PROSITE-ProRule" id="PRU00285"/>
    </source>
</evidence>
<comment type="caution">
    <text evidence="5">The sequence shown here is derived from an EMBL/GenBank/DDBJ whole genome shotgun (WGS) entry which is preliminary data.</text>
</comment>
<dbReference type="PANTHER" id="PTHR11527">
    <property type="entry name" value="HEAT-SHOCK PROTEIN 20 FAMILY MEMBER"/>
    <property type="match status" value="1"/>
</dbReference>
<dbReference type="InterPro" id="IPR031107">
    <property type="entry name" value="Small_HSP"/>
</dbReference>
<protein>
    <submittedName>
        <fullName evidence="5">Hsp20/alpha crystallin family protein</fullName>
    </submittedName>
</protein>
<dbReference type="RefSeq" id="WP_227230070.1">
    <property type="nucleotide sequence ID" value="NZ_JAJCVJ010000002.1"/>
</dbReference>
<evidence type="ECO:0000259" key="4">
    <source>
        <dbReference type="PROSITE" id="PS01031"/>
    </source>
</evidence>
<feature type="domain" description="SHSP" evidence="4">
    <location>
        <begin position="33"/>
        <end position="146"/>
    </location>
</feature>
<dbReference type="CDD" id="cd06464">
    <property type="entry name" value="ACD_sHsps-like"/>
    <property type="match status" value="1"/>
</dbReference>
<comment type="similarity">
    <text evidence="1 2">Belongs to the small heat shock protein (HSP20) family.</text>
</comment>
<dbReference type="PROSITE" id="PS01031">
    <property type="entry name" value="SHSP"/>
    <property type="match status" value="1"/>
</dbReference>
<evidence type="ECO:0000256" key="2">
    <source>
        <dbReference type="RuleBase" id="RU003616"/>
    </source>
</evidence>
<feature type="region of interest" description="Disordered" evidence="3">
    <location>
        <begin position="80"/>
        <end position="109"/>
    </location>
</feature>
<dbReference type="SUPFAM" id="SSF49764">
    <property type="entry name" value="HSP20-like chaperones"/>
    <property type="match status" value="1"/>
</dbReference>
<name>A0ABD5RCU7_9EURY</name>
<keyword evidence="6" id="KW-1185">Reference proteome</keyword>
<evidence type="ECO:0000313" key="5">
    <source>
        <dbReference type="EMBL" id="MFC5367824.1"/>
    </source>
</evidence>
<dbReference type="Gene3D" id="2.60.40.790">
    <property type="match status" value="1"/>
</dbReference>
<accession>A0ABD5RCU7</accession>